<gene>
    <name evidence="2" type="ORF">SAMN02745751_01291</name>
</gene>
<keyword evidence="3" id="KW-1185">Reference proteome</keyword>
<feature type="transmembrane region" description="Helical" evidence="1">
    <location>
        <begin position="96"/>
        <end position="127"/>
    </location>
</feature>
<feature type="transmembrane region" description="Helical" evidence="1">
    <location>
        <begin position="254"/>
        <end position="272"/>
    </location>
</feature>
<feature type="transmembrane region" description="Helical" evidence="1">
    <location>
        <begin position="139"/>
        <end position="163"/>
    </location>
</feature>
<feature type="transmembrane region" description="Helical" evidence="1">
    <location>
        <begin position="410"/>
        <end position="432"/>
    </location>
</feature>
<feature type="transmembrane region" description="Helical" evidence="1">
    <location>
        <begin position="58"/>
        <end position="76"/>
    </location>
</feature>
<dbReference type="Pfam" id="PF02447">
    <property type="entry name" value="GntP_permease"/>
    <property type="match status" value="1"/>
</dbReference>
<dbReference type="PANTHER" id="PTHR30354:SF7">
    <property type="entry name" value="BLL7963 PROTEIN"/>
    <property type="match status" value="1"/>
</dbReference>
<accession>A0A1M6EYN8</accession>
<feature type="transmembrane region" description="Helical" evidence="1">
    <location>
        <begin position="175"/>
        <end position="195"/>
    </location>
</feature>
<dbReference type="GO" id="GO:0015128">
    <property type="term" value="F:gluconate transmembrane transporter activity"/>
    <property type="evidence" value="ECO:0007669"/>
    <property type="project" value="InterPro"/>
</dbReference>
<proteinExistence type="predicted"/>
<organism evidence="2 3">
    <name type="scientific">Dethiosulfatibacter aminovorans DSM 17477</name>
    <dbReference type="NCBI Taxonomy" id="1121476"/>
    <lineage>
        <taxon>Bacteria</taxon>
        <taxon>Bacillati</taxon>
        <taxon>Bacillota</taxon>
        <taxon>Tissierellia</taxon>
        <taxon>Dethiosulfatibacter</taxon>
    </lineage>
</organism>
<dbReference type="RefSeq" id="WP_073048767.1">
    <property type="nucleotide sequence ID" value="NZ_FQZL01000008.1"/>
</dbReference>
<evidence type="ECO:0000313" key="2">
    <source>
        <dbReference type="EMBL" id="SHI90578.1"/>
    </source>
</evidence>
<dbReference type="EMBL" id="FQZL01000008">
    <property type="protein sequence ID" value="SHI90578.1"/>
    <property type="molecule type" value="Genomic_DNA"/>
</dbReference>
<dbReference type="STRING" id="1121476.SAMN02745751_01291"/>
<feature type="transmembrane region" description="Helical" evidence="1">
    <location>
        <begin position="293"/>
        <end position="313"/>
    </location>
</feature>
<reference evidence="2 3" key="1">
    <citation type="submission" date="2016-11" db="EMBL/GenBank/DDBJ databases">
        <authorList>
            <person name="Jaros S."/>
            <person name="Januszkiewicz K."/>
            <person name="Wedrychowicz H."/>
        </authorList>
    </citation>
    <scope>NUCLEOTIDE SEQUENCE [LARGE SCALE GENOMIC DNA]</scope>
    <source>
        <strain evidence="2 3">DSM 17477</strain>
    </source>
</reference>
<name>A0A1M6EYN8_9FIRM</name>
<keyword evidence="1" id="KW-0472">Membrane</keyword>
<feature type="transmembrane region" description="Helical" evidence="1">
    <location>
        <begin position="333"/>
        <end position="354"/>
    </location>
</feature>
<sequence length="433" mass="47050">MSVLYLLTGIALLIVLCYQGVKPFTAVLIVSIVVLLLNGMNVYAGLSQIFVGGFIKFLSAYFFILILGSLYGRLMSKSNFAKSFAFWMIKVFGEKNVLFVIIATSVVFSIVGINAFIIFYVVYPIGLVFCQEQNISKEVLVSAIWCFAFTMGLPGALSINNIICSGYLGTNILTAGWLIGVIGSLVTFALCILYTTRLNKKYKENGVEFVMGPMDHLYLSKLEEDEVLPGVGKSVIPLISVAALSIGISQFYDSVFGVIMGMSISCVIIIMLDWKHIKKSIFHTINEGLWEGFTPLITISALVGFGAIMQSTVGFQEIIEYALSLKINNYLKVFVSTNILVGITGSLSGGLTIFMEALAQPLMDLGVSPELFHRIAAMSCIGMDSLPHSAGIIGQLAIVQLSLKQAYKHAFFLTVISTLIGALVATSLAILLY</sequence>
<dbReference type="Proteomes" id="UP000184052">
    <property type="component" value="Unassembled WGS sequence"/>
</dbReference>
<dbReference type="GO" id="GO:0005886">
    <property type="term" value="C:plasma membrane"/>
    <property type="evidence" value="ECO:0007669"/>
    <property type="project" value="TreeGrafter"/>
</dbReference>
<evidence type="ECO:0000256" key="1">
    <source>
        <dbReference type="SAM" id="Phobius"/>
    </source>
</evidence>
<dbReference type="OrthoDB" id="86125at2"/>
<dbReference type="PANTHER" id="PTHR30354">
    <property type="entry name" value="GNT FAMILY GLUCONATE TRANSPORTER"/>
    <property type="match status" value="1"/>
</dbReference>
<dbReference type="InterPro" id="IPR003474">
    <property type="entry name" value="Glcn_transporter"/>
</dbReference>
<protein>
    <submittedName>
        <fullName evidence="2">H+/gluconate symporter</fullName>
    </submittedName>
</protein>
<evidence type="ECO:0000313" key="3">
    <source>
        <dbReference type="Proteomes" id="UP000184052"/>
    </source>
</evidence>
<keyword evidence="1" id="KW-1133">Transmembrane helix</keyword>
<dbReference type="AlphaFoldDB" id="A0A1M6EYN8"/>
<keyword evidence="1" id="KW-0812">Transmembrane</keyword>